<dbReference type="GO" id="GO:0003677">
    <property type="term" value="F:DNA binding"/>
    <property type="evidence" value="ECO:0007669"/>
    <property type="project" value="InterPro"/>
</dbReference>
<dbReference type="AlphaFoldDB" id="F1LGT9"/>
<dbReference type="GO" id="GO:0000428">
    <property type="term" value="C:DNA-directed RNA polymerase complex"/>
    <property type="evidence" value="ECO:0007669"/>
    <property type="project" value="UniProtKB-KW"/>
</dbReference>
<evidence type="ECO:0000259" key="4">
    <source>
        <dbReference type="Pfam" id="PF03118"/>
    </source>
</evidence>
<feature type="domain" description="RNA polymerase alpha subunit C-terminal" evidence="4">
    <location>
        <begin position="114"/>
        <end position="173"/>
    </location>
</feature>
<dbReference type="EMBL" id="JI216567">
    <property type="protein sequence ID" value="ADY49343.1"/>
    <property type="molecule type" value="mRNA"/>
</dbReference>
<dbReference type="Pfam" id="PF01193">
    <property type="entry name" value="RNA_pol_L"/>
    <property type="match status" value="1"/>
</dbReference>
<proteinExistence type="evidence at transcript level"/>
<accession>F1LGT9</accession>
<dbReference type="Gene3D" id="3.30.1360.10">
    <property type="entry name" value="RNA polymerase, RBP11-like subunit"/>
    <property type="match status" value="1"/>
</dbReference>
<reference evidence="5" key="1">
    <citation type="journal article" date="2011" name="Genome Res.">
        <title>Deep small RNA sequencing from the nematode Ascaris reveals conservation, functional diversification, and novel developmental profiles.</title>
        <authorList>
            <person name="Wang J."/>
            <person name="Czech B."/>
            <person name="Crunk A."/>
            <person name="Wallace A."/>
            <person name="Mitreva M."/>
            <person name="Hannon G.J."/>
            <person name="Davis R.E."/>
        </authorList>
    </citation>
    <scope>NUCLEOTIDE SEQUENCE</scope>
</reference>
<dbReference type="GO" id="GO:0006351">
    <property type="term" value="P:DNA-templated transcription"/>
    <property type="evidence" value="ECO:0007669"/>
    <property type="project" value="InterPro"/>
</dbReference>
<dbReference type="Pfam" id="PF03118">
    <property type="entry name" value="RNA_pol_A_CTD"/>
    <property type="match status" value="1"/>
</dbReference>
<feature type="non-terminal residue" evidence="5">
    <location>
        <position position="179"/>
    </location>
</feature>
<keyword evidence="2" id="KW-0804">Transcription</keyword>
<dbReference type="InterPro" id="IPR036643">
    <property type="entry name" value="RNApol_insert_sf"/>
</dbReference>
<dbReference type="SUPFAM" id="SSF55257">
    <property type="entry name" value="RBP11-like subunits of RNA polymerase"/>
    <property type="match status" value="1"/>
</dbReference>
<name>F1LGT9_ASCSU</name>
<evidence type="ECO:0000313" key="5">
    <source>
        <dbReference type="EMBL" id="ADY49343.1"/>
    </source>
</evidence>
<dbReference type="GO" id="GO:0003899">
    <property type="term" value="F:DNA-directed RNA polymerase activity"/>
    <property type="evidence" value="ECO:0007669"/>
    <property type="project" value="InterPro"/>
</dbReference>
<dbReference type="SUPFAM" id="SSF47789">
    <property type="entry name" value="C-terminal domain of RNA polymerase alpha subunit"/>
    <property type="match status" value="1"/>
</dbReference>
<keyword evidence="1 5" id="KW-0240">DNA-directed RNA polymerase</keyword>
<feature type="domain" description="DNA-directed RNA polymerase RpoA/D/Rpb3-type" evidence="3">
    <location>
        <begin position="40"/>
        <end position="84"/>
    </location>
</feature>
<sequence>MELTARTGIGYKLADENRGKEKKANVIYVDSIYTPVKVFSYRVEDTRVGDITNYDRLLIDIETNGTISPEEALSYSAHIMKEHMMLVENIEEAINQSQVFIESKVEVDTQIVNETDNQNAIETLDISNRAYNGLKKAGIDTIEDLCNKTKKEIAAVDNIGAKTVDEIQKQLQELGYVLK</sequence>
<evidence type="ECO:0000256" key="2">
    <source>
        <dbReference type="ARBA" id="ARBA00023163"/>
    </source>
</evidence>
<dbReference type="Gene3D" id="2.170.120.12">
    <property type="entry name" value="DNA-directed RNA polymerase, insert domain"/>
    <property type="match status" value="1"/>
</dbReference>
<dbReference type="InterPro" id="IPR036603">
    <property type="entry name" value="RBP11-like"/>
</dbReference>
<organism evidence="5">
    <name type="scientific">Ascaris suum</name>
    <name type="common">Pig roundworm</name>
    <name type="synonym">Ascaris lumbricoides</name>
    <dbReference type="NCBI Taxonomy" id="6253"/>
    <lineage>
        <taxon>Eukaryota</taxon>
        <taxon>Metazoa</taxon>
        <taxon>Ecdysozoa</taxon>
        <taxon>Nematoda</taxon>
        <taxon>Chromadorea</taxon>
        <taxon>Rhabditida</taxon>
        <taxon>Spirurina</taxon>
        <taxon>Ascaridomorpha</taxon>
        <taxon>Ascaridoidea</taxon>
        <taxon>Ascarididae</taxon>
        <taxon>Ascaris</taxon>
    </lineage>
</organism>
<evidence type="ECO:0000256" key="1">
    <source>
        <dbReference type="ARBA" id="ARBA00022478"/>
    </source>
</evidence>
<dbReference type="GO" id="GO:0046983">
    <property type="term" value="F:protein dimerization activity"/>
    <property type="evidence" value="ECO:0007669"/>
    <property type="project" value="InterPro"/>
</dbReference>
<dbReference type="Gene3D" id="1.10.150.20">
    <property type="entry name" value="5' to 3' exonuclease, C-terminal subdomain"/>
    <property type="match status" value="1"/>
</dbReference>
<evidence type="ECO:0000259" key="3">
    <source>
        <dbReference type="Pfam" id="PF01193"/>
    </source>
</evidence>
<dbReference type="InterPro" id="IPR011263">
    <property type="entry name" value="DNA-dir_RNA_pol_RpoA/D/Rpb3"/>
</dbReference>
<dbReference type="InterPro" id="IPR011260">
    <property type="entry name" value="RNAP_asu_C"/>
</dbReference>
<protein>
    <submittedName>
        <fullName evidence="5">DNA-directed RNA polymerase subunit alpha</fullName>
    </submittedName>
</protein>